<gene>
    <name evidence="1" type="ORF">S03H2_60692</name>
</gene>
<dbReference type="AlphaFoldDB" id="X1I6B6"/>
<name>X1I6B6_9ZZZZ</name>
<dbReference type="EMBL" id="BARU01039133">
    <property type="protein sequence ID" value="GAH77936.1"/>
    <property type="molecule type" value="Genomic_DNA"/>
</dbReference>
<evidence type="ECO:0008006" key="2">
    <source>
        <dbReference type="Google" id="ProtNLM"/>
    </source>
</evidence>
<accession>X1I6B6</accession>
<sequence>GETALDWGTVKEYPSGIVDAPGQSRARAFKAALQIIAPFTQTKVLLDTITFDNHNEFDEITNHRFTAIEAGYYLAVAQIRWDGGCHLVSLSSLIIRLRICGFKRYDLINQA</sequence>
<proteinExistence type="predicted"/>
<organism evidence="1">
    <name type="scientific">marine sediment metagenome</name>
    <dbReference type="NCBI Taxonomy" id="412755"/>
    <lineage>
        <taxon>unclassified sequences</taxon>
        <taxon>metagenomes</taxon>
        <taxon>ecological metagenomes</taxon>
    </lineage>
</organism>
<comment type="caution">
    <text evidence="1">The sequence shown here is derived from an EMBL/GenBank/DDBJ whole genome shotgun (WGS) entry which is preliminary data.</text>
</comment>
<reference evidence="1" key="1">
    <citation type="journal article" date="2014" name="Front. Microbiol.">
        <title>High frequency of phylogenetically diverse reductive dehalogenase-homologous genes in deep subseafloor sedimentary metagenomes.</title>
        <authorList>
            <person name="Kawai M."/>
            <person name="Futagami T."/>
            <person name="Toyoda A."/>
            <person name="Takaki Y."/>
            <person name="Nishi S."/>
            <person name="Hori S."/>
            <person name="Arai W."/>
            <person name="Tsubouchi T."/>
            <person name="Morono Y."/>
            <person name="Uchiyama I."/>
            <person name="Ito T."/>
            <person name="Fujiyama A."/>
            <person name="Inagaki F."/>
            <person name="Takami H."/>
        </authorList>
    </citation>
    <scope>NUCLEOTIDE SEQUENCE</scope>
    <source>
        <strain evidence="1">Expedition CK06-06</strain>
    </source>
</reference>
<evidence type="ECO:0000313" key="1">
    <source>
        <dbReference type="EMBL" id="GAH77936.1"/>
    </source>
</evidence>
<protein>
    <recommendedName>
        <fullName evidence="2">C1q domain-containing protein</fullName>
    </recommendedName>
</protein>
<feature type="non-terminal residue" evidence="1">
    <location>
        <position position="1"/>
    </location>
</feature>